<keyword evidence="1" id="KW-0378">Hydrolase</keyword>
<dbReference type="InterPro" id="IPR009835">
    <property type="entry name" value="SrtB"/>
</dbReference>
<dbReference type="EMBL" id="JBEPMJ010000030">
    <property type="protein sequence ID" value="MET3751877.1"/>
    <property type="molecule type" value="Genomic_DNA"/>
</dbReference>
<evidence type="ECO:0000313" key="1">
    <source>
        <dbReference type="EMBL" id="MET3751877.1"/>
    </source>
</evidence>
<protein>
    <submittedName>
        <fullName evidence="1">Sortase B</fullName>
        <ecNumber evidence="1">3.4.22.70</ecNumber>
    </submittedName>
</protein>
<dbReference type="InterPro" id="IPR023365">
    <property type="entry name" value="Sortase_dom-sf"/>
</dbReference>
<dbReference type="Gene3D" id="2.40.260.10">
    <property type="entry name" value="Sortase"/>
    <property type="match status" value="1"/>
</dbReference>
<accession>A0ABV2M8R7</accession>
<dbReference type="GO" id="GO:0016787">
    <property type="term" value="F:hydrolase activity"/>
    <property type="evidence" value="ECO:0007669"/>
    <property type="project" value="UniProtKB-KW"/>
</dbReference>
<keyword evidence="2" id="KW-1185">Reference proteome</keyword>
<gene>
    <name evidence="1" type="ORF">ABID24_003139</name>
</gene>
<organism evidence="1 2">
    <name type="scientific">Blautia caecimuris</name>
    <dbReference type="NCBI Taxonomy" id="1796615"/>
    <lineage>
        <taxon>Bacteria</taxon>
        <taxon>Bacillati</taxon>
        <taxon>Bacillota</taxon>
        <taxon>Clostridia</taxon>
        <taxon>Lachnospirales</taxon>
        <taxon>Lachnospiraceae</taxon>
        <taxon>Blautia</taxon>
    </lineage>
</organism>
<dbReference type="SUPFAM" id="SSF63817">
    <property type="entry name" value="Sortase"/>
    <property type="match status" value="1"/>
</dbReference>
<name>A0ABV2M8R7_9FIRM</name>
<sequence length="242" mass="28367">MKKIMIVVSLAVILGTVGTMGYQGWKFYERQKLEEERLKRIEEQKEIRQTGDESRFYGEDGKLQIPVDFSELQKENQDIYAWLTIPGVADTPIIQDSEGEEDFAFTEEMNKKDFSDPLTVIYGENKEDGSLFGSLFQYRDKLFMEEHPVIYIYTPDQILIYHIFAAYRNDNRHLLKRFNQGIYEGNIRAFIKDILSQRAMDATIEQDAPIDTNDYFLTLSTHDPAGEEYRYLVQAYLEKSLF</sequence>
<dbReference type="CDD" id="cd05826">
    <property type="entry name" value="Sortase_B"/>
    <property type="match status" value="1"/>
</dbReference>
<evidence type="ECO:0000313" key="2">
    <source>
        <dbReference type="Proteomes" id="UP001549106"/>
    </source>
</evidence>
<dbReference type="RefSeq" id="WP_257465381.1">
    <property type="nucleotide sequence ID" value="NZ_JANJZT010000030.1"/>
</dbReference>
<proteinExistence type="predicted"/>
<dbReference type="EC" id="3.4.22.70" evidence="1"/>
<reference evidence="1 2" key="1">
    <citation type="submission" date="2024-06" db="EMBL/GenBank/DDBJ databases">
        <title>Genomic Encyclopedia of Type Strains, Phase IV (KMG-IV): sequencing the most valuable type-strain genomes for metagenomic binning, comparative biology and taxonomic classification.</title>
        <authorList>
            <person name="Goeker M."/>
        </authorList>
    </citation>
    <scope>NUCLEOTIDE SEQUENCE [LARGE SCALE GENOMIC DNA]</scope>
    <source>
        <strain evidence="1 2">DSM 29492</strain>
    </source>
</reference>
<comment type="caution">
    <text evidence="1">The sequence shown here is derived from an EMBL/GenBank/DDBJ whole genome shotgun (WGS) entry which is preliminary data.</text>
</comment>
<dbReference type="Proteomes" id="UP001549106">
    <property type="component" value="Unassembled WGS sequence"/>
</dbReference>